<feature type="transmembrane region" description="Helical" evidence="2">
    <location>
        <begin position="196"/>
        <end position="216"/>
    </location>
</feature>
<evidence type="ECO:0000256" key="1">
    <source>
        <dbReference type="SAM" id="MobiDB-lite"/>
    </source>
</evidence>
<evidence type="ECO:0000256" key="2">
    <source>
        <dbReference type="SAM" id="Phobius"/>
    </source>
</evidence>
<evidence type="ECO:0000313" key="4">
    <source>
        <dbReference type="Proteomes" id="UP001440984"/>
    </source>
</evidence>
<reference evidence="3 4" key="1">
    <citation type="submission" date="2024-05" db="EMBL/GenBank/DDBJ databases">
        <authorList>
            <person name="Zhao H."/>
            <person name="Xu Y."/>
            <person name="Lin S."/>
            <person name="Spain J.C."/>
            <person name="Zhou N.-Y."/>
        </authorList>
    </citation>
    <scope>NUCLEOTIDE SEQUENCE [LARGE SCALE GENOMIC DNA]</scope>
    <source>
        <strain evidence="3 4">NEAU-NG30</strain>
    </source>
</reference>
<organism evidence="3 4">
    <name type="scientific">Amycolatopsis melonis</name>
    <dbReference type="NCBI Taxonomy" id="3156488"/>
    <lineage>
        <taxon>Bacteria</taxon>
        <taxon>Bacillati</taxon>
        <taxon>Actinomycetota</taxon>
        <taxon>Actinomycetes</taxon>
        <taxon>Pseudonocardiales</taxon>
        <taxon>Pseudonocardiaceae</taxon>
        <taxon>Amycolatopsis</taxon>
    </lineage>
</organism>
<sequence>MTDTGGTPGGEGDGTPTPSQGIPSASIPGSGEPKPPQDHAASPATPPPGWQAPDSPGAGDSAGSQGAQAAPGTPGSQDAPAAPGAQAPSGTPGTQDAAAAPGSHSDSGSQPAPPSYGSQPPPSYGSQVAPPPSWQAPGPTAPSWQPPGTYGAPQYGQPDPRWNPQGFGKPGVIALRPLNIGDILDGAITAIRRHPLLILGIGAVLAVITAGLDFLVQKLLFSDLQELATATNLGPGATDEEISNALFGLLGTALLATLPTALLTTLLAAVANGLLAAVMGRAVLGREVTFSIAWAEVWPRMLPLLGVGLAYSVLTTIGAMLCLIPGVVVYVFWALASPALVLERGTFKQAFSRSVKLVSGSFWRVLGILLLAWLIGYLFSMIINLPFNVGTGMFRQLFNPAQVALPTTGDLLLQSAGQIIAGTIAMPFVALVTVIVYLDQRMRREGMDIELARAAGVQPPQAW</sequence>
<dbReference type="Proteomes" id="UP001440984">
    <property type="component" value="Unassembled WGS sequence"/>
</dbReference>
<name>A0ABV0LN07_9PSEU</name>
<keyword evidence="4" id="KW-1185">Reference proteome</keyword>
<evidence type="ECO:0008006" key="5">
    <source>
        <dbReference type="Google" id="ProtNLM"/>
    </source>
</evidence>
<keyword evidence="2" id="KW-0472">Membrane</keyword>
<keyword evidence="2" id="KW-0812">Transmembrane</keyword>
<feature type="transmembrane region" description="Helical" evidence="2">
    <location>
        <begin position="290"/>
        <end position="311"/>
    </location>
</feature>
<feature type="transmembrane region" description="Helical" evidence="2">
    <location>
        <begin position="362"/>
        <end position="383"/>
    </location>
</feature>
<dbReference type="RefSeq" id="WP_348954751.1">
    <property type="nucleotide sequence ID" value="NZ_JBDZYD010000013.1"/>
</dbReference>
<protein>
    <recommendedName>
        <fullName evidence="5">Glycerophosphoryl diester phosphodiesterase membrane domain-containing protein</fullName>
    </recommendedName>
</protein>
<feature type="compositionally biased region" description="Gly residues" evidence="1">
    <location>
        <begin position="1"/>
        <end position="13"/>
    </location>
</feature>
<gene>
    <name evidence="3" type="ORF">ABJI51_31800</name>
</gene>
<feature type="compositionally biased region" description="Low complexity" evidence="1">
    <location>
        <begin position="52"/>
        <end position="94"/>
    </location>
</feature>
<feature type="region of interest" description="Disordered" evidence="1">
    <location>
        <begin position="1"/>
        <end position="168"/>
    </location>
</feature>
<feature type="compositionally biased region" description="Pro residues" evidence="1">
    <location>
        <begin position="111"/>
        <end position="134"/>
    </location>
</feature>
<accession>A0ABV0LN07</accession>
<keyword evidence="2" id="KW-1133">Transmembrane helix</keyword>
<feature type="transmembrane region" description="Helical" evidence="2">
    <location>
        <begin position="419"/>
        <end position="438"/>
    </location>
</feature>
<feature type="transmembrane region" description="Helical" evidence="2">
    <location>
        <begin position="317"/>
        <end position="342"/>
    </location>
</feature>
<dbReference type="EMBL" id="JBDZYD010000013">
    <property type="protein sequence ID" value="MEQ0563685.1"/>
    <property type="molecule type" value="Genomic_DNA"/>
</dbReference>
<proteinExistence type="predicted"/>
<comment type="caution">
    <text evidence="3">The sequence shown here is derived from an EMBL/GenBank/DDBJ whole genome shotgun (WGS) entry which is preliminary data.</text>
</comment>
<evidence type="ECO:0000313" key="3">
    <source>
        <dbReference type="EMBL" id="MEQ0563685.1"/>
    </source>
</evidence>
<feature type="transmembrane region" description="Helical" evidence="2">
    <location>
        <begin position="245"/>
        <end position="278"/>
    </location>
</feature>